<gene>
    <name evidence="2" type="ORF">GOP47_0019540</name>
</gene>
<keyword evidence="3" id="KW-1185">Reference proteome</keyword>
<evidence type="ECO:0000259" key="1">
    <source>
        <dbReference type="Pfam" id="PF03407"/>
    </source>
</evidence>
<dbReference type="InterPro" id="IPR044821">
    <property type="entry name" value="At1g28695/At4g15970-like"/>
</dbReference>
<comment type="caution">
    <text evidence="2">The sequence shown here is derived from an EMBL/GenBank/DDBJ whole genome shotgun (WGS) entry which is preliminary data.</text>
</comment>
<evidence type="ECO:0000313" key="3">
    <source>
        <dbReference type="Proteomes" id="UP000886520"/>
    </source>
</evidence>
<reference evidence="2" key="1">
    <citation type="submission" date="2021-01" db="EMBL/GenBank/DDBJ databases">
        <title>Adiantum capillus-veneris genome.</title>
        <authorList>
            <person name="Fang Y."/>
            <person name="Liao Q."/>
        </authorList>
    </citation>
    <scope>NUCLEOTIDE SEQUENCE</scope>
    <source>
        <strain evidence="2">H3</strain>
        <tissue evidence="2">Leaf</tissue>
    </source>
</reference>
<feature type="domain" description="Nucleotide-diphospho-sugar transferase" evidence="1">
    <location>
        <begin position="106"/>
        <end position="304"/>
    </location>
</feature>
<dbReference type="PANTHER" id="PTHR46038">
    <property type="entry name" value="EXPRESSED PROTEIN-RELATED"/>
    <property type="match status" value="1"/>
</dbReference>
<dbReference type="InterPro" id="IPR005069">
    <property type="entry name" value="Nucl-diP-sugar_transferase"/>
</dbReference>
<evidence type="ECO:0000313" key="2">
    <source>
        <dbReference type="EMBL" id="KAI5064845.1"/>
    </source>
</evidence>
<proteinExistence type="predicted"/>
<dbReference type="EMBL" id="JABFUD020000019">
    <property type="protein sequence ID" value="KAI5064845.1"/>
    <property type="molecule type" value="Genomic_DNA"/>
</dbReference>
<dbReference type="AlphaFoldDB" id="A0A9D4UBQ1"/>
<dbReference type="Pfam" id="PF03407">
    <property type="entry name" value="Nucleotid_trans"/>
    <property type="match status" value="1"/>
</dbReference>
<accession>A0A9D4UBQ1</accession>
<dbReference type="PANTHER" id="PTHR46038:SF13">
    <property type="entry name" value="GLYCOSYLTRANSFERASE"/>
    <property type="match status" value="1"/>
</dbReference>
<dbReference type="Proteomes" id="UP000886520">
    <property type="component" value="Chromosome 19"/>
</dbReference>
<dbReference type="OrthoDB" id="540503at2759"/>
<name>A0A9D4UBQ1_ADICA</name>
<organism evidence="2 3">
    <name type="scientific">Adiantum capillus-veneris</name>
    <name type="common">Maidenhair fern</name>
    <dbReference type="NCBI Taxonomy" id="13818"/>
    <lineage>
        <taxon>Eukaryota</taxon>
        <taxon>Viridiplantae</taxon>
        <taxon>Streptophyta</taxon>
        <taxon>Embryophyta</taxon>
        <taxon>Tracheophyta</taxon>
        <taxon>Polypodiopsida</taxon>
        <taxon>Polypodiidae</taxon>
        <taxon>Polypodiales</taxon>
        <taxon>Pteridineae</taxon>
        <taxon>Pteridaceae</taxon>
        <taxon>Vittarioideae</taxon>
        <taxon>Adiantum</taxon>
    </lineage>
</organism>
<protein>
    <recommendedName>
        <fullName evidence="1">Nucleotide-diphospho-sugar transferase domain-containing protein</fullName>
    </recommendedName>
</protein>
<sequence length="335" mass="39163">MTATKAVLAFCVCFVLLLAFYHRESLISLHEQLRLKTTSINMWEDKEQVGTLKELLQKAEMRNGGEKTVIFTSVNAAWAEPGSLLEILLESFKLLKNSRTQEVDFLKHLIVLAFDHKAYERCVEVHPLCYQVRTDGIDFSSAKPYMSHDYVKMMWRRIEFLNNVLAMGYSFIFSDADIIWLRNPFPLLLPSRDFEITTDRYNGNPNSHDNAPNGGYTFARSNKRTIKFYKFWYDSRLKYPIKHDQDVFIEIRHNKTMKDIGVNVGYLDTKFFASFCSYSVYHMNLAATIHANCCNGLHNKIRNLKMLLDDWKHFNIDNQTQRVWQRPNGCTLKPV</sequence>